<dbReference type="AlphaFoldDB" id="A0A9D1GI03"/>
<reference evidence="2" key="1">
    <citation type="submission" date="2020-10" db="EMBL/GenBank/DDBJ databases">
        <authorList>
            <person name="Gilroy R."/>
        </authorList>
    </citation>
    <scope>NUCLEOTIDE SEQUENCE</scope>
    <source>
        <strain evidence="2">CHK123-3438</strain>
    </source>
</reference>
<evidence type="ECO:0000313" key="2">
    <source>
        <dbReference type="EMBL" id="HIT41510.1"/>
    </source>
</evidence>
<proteinExistence type="predicted"/>
<name>A0A9D1GI03_9FIRM</name>
<protein>
    <submittedName>
        <fullName evidence="2">Uncharacterized protein</fullName>
    </submittedName>
</protein>
<sequence>METAHKMKNQKKCIICGQLFDCPPSDKKVTCSQECRKEYAKIRSAGRKFSDESRRKMSDTAKGRKMGDLQKIATEAAQKSPNSGRFETNINAKTWRLISPEGKVYICRNLKLWVRNHCELFGMENTEDDAHRIASGLRQAKRGKIAATYKGWRAEIIKEKSPSK</sequence>
<comment type="caution">
    <text evidence="2">The sequence shown here is derived from an EMBL/GenBank/DDBJ whole genome shotgun (WGS) entry which is preliminary data.</text>
</comment>
<feature type="compositionally biased region" description="Basic and acidic residues" evidence="1">
    <location>
        <begin position="48"/>
        <end position="67"/>
    </location>
</feature>
<dbReference type="EMBL" id="DVKS01000088">
    <property type="protein sequence ID" value="HIT41510.1"/>
    <property type="molecule type" value="Genomic_DNA"/>
</dbReference>
<evidence type="ECO:0000256" key="1">
    <source>
        <dbReference type="SAM" id="MobiDB-lite"/>
    </source>
</evidence>
<evidence type="ECO:0000313" key="3">
    <source>
        <dbReference type="Proteomes" id="UP000886860"/>
    </source>
</evidence>
<organism evidence="2 3">
    <name type="scientific">Candidatus Caccovicinus merdipullorum</name>
    <dbReference type="NCBI Taxonomy" id="2840724"/>
    <lineage>
        <taxon>Bacteria</taxon>
        <taxon>Bacillati</taxon>
        <taxon>Bacillota</taxon>
        <taxon>Clostridia</taxon>
        <taxon>Eubacteriales</taxon>
        <taxon>Candidatus Caccovicinus</taxon>
    </lineage>
</organism>
<accession>A0A9D1GI03</accession>
<gene>
    <name evidence="2" type="ORF">IAB60_05285</name>
</gene>
<dbReference type="Proteomes" id="UP000886860">
    <property type="component" value="Unassembled WGS sequence"/>
</dbReference>
<reference evidence="2" key="2">
    <citation type="journal article" date="2021" name="PeerJ">
        <title>Extensive microbial diversity within the chicken gut microbiome revealed by metagenomics and culture.</title>
        <authorList>
            <person name="Gilroy R."/>
            <person name="Ravi A."/>
            <person name="Getino M."/>
            <person name="Pursley I."/>
            <person name="Horton D.L."/>
            <person name="Alikhan N.F."/>
            <person name="Baker D."/>
            <person name="Gharbi K."/>
            <person name="Hall N."/>
            <person name="Watson M."/>
            <person name="Adriaenssens E.M."/>
            <person name="Foster-Nyarko E."/>
            <person name="Jarju S."/>
            <person name="Secka A."/>
            <person name="Antonio M."/>
            <person name="Oren A."/>
            <person name="Chaudhuri R.R."/>
            <person name="La Ragione R."/>
            <person name="Hildebrand F."/>
            <person name="Pallen M.J."/>
        </authorList>
    </citation>
    <scope>NUCLEOTIDE SEQUENCE</scope>
    <source>
        <strain evidence="2">CHK123-3438</strain>
    </source>
</reference>
<feature type="region of interest" description="Disordered" evidence="1">
    <location>
        <begin position="46"/>
        <end position="67"/>
    </location>
</feature>